<dbReference type="InterPro" id="IPR003362">
    <property type="entry name" value="Bact_transf"/>
</dbReference>
<evidence type="ECO:0000313" key="5">
    <source>
        <dbReference type="EMBL" id="MEZ6854233.1"/>
    </source>
</evidence>
<evidence type="ECO:0000259" key="3">
    <source>
        <dbReference type="Pfam" id="PF01370"/>
    </source>
</evidence>
<organism evidence="5 6">
    <name type="scientific">Halodesulfovibrio aestuarii</name>
    <dbReference type="NCBI Taxonomy" id="126333"/>
    <lineage>
        <taxon>Bacteria</taxon>
        <taxon>Pseudomonadati</taxon>
        <taxon>Thermodesulfobacteriota</taxon>
        <taxon>Desulfovibrionia</taxon>
        <taxon>Desulfovibrionales</taxon>
        <taxon>Desulfovibrionaceae</taxon>
        <taxon>Halodesulfovibrio</taxon>
    </lineage>
</organism>
<reference evidence="5 6" key="1">
    <citation type="submission" date="2024-07" db="EMBL/GenBank/DDBJ databases">
        <title>Active virus-host system and metabolic interactions in a Lokiarchaeon culture.</title>
        <authorList>
            <person name="Ponce Toledo R.I."/>
            <person name="Rodrigues Oliveira T."/>
            <person name="Schleper C."/>
        </authorList>
    </citation>
    <scope>NUCLEOTIDE SEQUENCE [LARGE SCALE GENOMIC DNA]</scope>
    <source>
        <strain evidence="5 6">B35</strain>
    </source>
</reference>
<dbReference type="SUPFAM" id="SSF51735">
    <property type="entry name" value="NAD(P)-binding Rossmann-fold domains"/>
    <property type="match status" value="1"/>
</dbReference>
<comment type="similarity">
    <text evidence="1">Belongs to the bacterial sugar transferase family.</text>
</comment>
<dbReference type="InterPro" id="IPR036291">
    <property type="entry name" value="NAD(P)-bd_dom_sf"/>
</dbReference>
<evidence type="ECO:0000256" key="1">
    <source>
        <dbReference type="ARBA" id="ARBA00006464"/>
    </source>
</evidence>
<sequence>MKVLVTGATGFVGNALCRSLGAAADYDVVATSRNMASFDEAVTVIPTGDYVTFTDWENVFCNVDVVIHTAGRAHVMNDTAQDPLSEFRRVNRDATLRLAEAAANAGVKRFIFLSSIKVNGEYTQNGIPFTPEQKEAPEDAYGVSKLEAEQGLQELAKNLDMEIVIIRLPLVYGVGVKGNFVSLMRLVATGIPLPFGCITDNKRSFVYLQNLIDFIRLCLAHPNAANQIFLVSDDRDISTSTLVRDLSAALGVRSILLPLPVGVFELCAVLIKKPQISQRLCGSLQVDIFKSKSLLGWQPPYSLEVGLTETANHFRMHNFLMRTRMLRFFDVFFSVAGLVILWPLLLIITILGLIDTGSPFFLQERVGKGKKPFTLIKFRTMKKNTESVASHLVSAASITPLGKFLRKSKIDELPQLINVVRGEMSLVGPRPNLFNQKELMYEREVRGVYDVLPGITGLAQINNIDMSTPGYLAETDSKMIRCLTISNYFKYVIKTAFGKGAGDVVK</sequence>
<dbReference type="EMBL" id="JBFSOO010000009">
    <property type="protein sequence ID" value="MEZ6854233.1"/>
    <property type="molecule type" value="Genomic_DNA"/>
</dbReference>
<dbReference type="CDD" id="cd05232">
    <property type="entry name" value="UDP_G4E_4_SDR_e"/>
    <property type="match status" value="1"/>
</dbReference>
<feature type="transmembrane region" description="Helical" evidence="2">
    <location>
        <begin position="250"/>
        <end position="271"/>
    </location>
</feature>
<feature type="domain" description="Bacterial sugar transferase" evidence="4">
    <location>
        <begin position="327"/>
        <end position="496"/>
    </location>
</feature>
<dbReference type="Pfam" id="PF02397">
    <property type="entry name" value="Bac_transf"/>
    <property type="match status" value="1"/>
</dbReference>
<dbReference type="PANTHER" id="PTHR30576">
    <property type="entry name" value="COLANIC BIOSYNTHESIS UDP-GLUCOSE LIPID CARRIER TRANSFERASE"/>
    <property type="match status" value="1"/>
</dbReference>
<name>A0ABV4JXJ9_9BACT</name>
<feature type="transmembrane region" description="Helical" evidence="2">
    <location>
        <begin position="331"/>
        <end position="354"/>
    </location>
</feature>
<accession>A0ABV4JXJ9</accession>
<dbReference type="EC" id="1.1.1.-" evidence="5"/>
<keyword evidence="2" id="KW-0472">Membrane</keyword>
<keyword evidence="5" id="KW-0560">Oxidoreductase</keyword>
<keyword evidence="5" id="KW-0808">Transferase</keyword>
<dbReference type="RefSeq" id="WP_371150773.1">
    <property type="nucleotide sequence ID" value="NZ_JBFSOO010000009.1"/>
</dbReference>
<evidence type="ECO:0000313" key="6">
    <source>
        <dbReference type="Proteomes" id="UP001568358"/>
    </source>
</evidence>
<dbReference type="Pfam" id="PF01370">
    <property type="entry name" value="Epimerase"/>
    <property type="match status" value="1"/>
</dbReference>
<gene>
    <name evidence="5" type="ORF">AB2Z07_11955</name>
</gene>
<proteinExistence type="inferred from homology"/>
<evidence type="ECO:0000256" key="2">
    <source>
        <dbReference type="SAM" id="Phobius"/>
    </source>
</evidence>
<dbReference type="GO" id="GO:0016740">
    <property type="term" value="F:transferase activity"/>
    <property type="evidence" value="ECO:0007669"/>
    <property type="project" value="UniProtKB-KW"/>
</dbReference>
<dbReference type="InterPro" id="IPR001509">
    <property type="entry name" value="Epimerase_deHydtase"/>
</dbReference>
<keyword evidence="2" id="KW-0812">Transmembrane</keyword>
<protein>
    <submittedName>
        <fullName evidence="5">Hybrid nucleoside-diphosphate sugar epimerase/sugar transferase</fullName>
        <ecNumber evidence="5">1.1.1.-</ecNumber>
    </submittedName>
</protein>
<comment type="caution">
    <text evidence="5">The sequence shown here is derived from an EMBL/GenBank/DDBJ whole genome shotgun (WGS) entry which is preliminary data.</text>
</comment>
<feature type="domain" description="NAD-dependent epimerase/dehydratase" evidence="3">
    <location>
        <begin position="3"/>
        <end position="228"/>
    </location>
</feature>
<dbReference type="PANTHER" id="PTHR30576:SF10">
    <property type="entry name" value="SLL5057 PROTEIN"/>
    <property type="match status" value="1"/>
</dbReference>
<evidence type="ECO:0000259" key="4">
    <source>
        <dbReference type="Pfam" id="PF02397"/>
    </source>
</evidence>
<keyword evidence="6" id="KW-1185">Reference proteome</keyword>
<dbReference type="GO" id="GO:0016491">
    <property type="term" value="F:oxidoreductase activity"/>
    <property type="evidence" value="ECO:0007669"/>
    <property type="project" value="UniProtKB-KW"/>
</dbReference>
<keyword evidence="2" id="KW-1133">Transmembrane helix</keyword>
<dbReference type="Proteomes" id="UP001568358">
    <property type="component" value="Unassembled WGS sequence"/>
</dbReference>
<dbReference type="Gene3D" id="3.40.50.720">
    <property type="entry name" value="NAD(P)-binding Rossmann-like Domain"/>
    <property type="match status" value="1"/>
</dbReference>